<dbReference type="Proteomes" id="UP000284416">
    <property type="component" value="Unassembled WGS sequence"/>
</dbReference>
<evidence type="ECO:0000313" key="2">
    <source>
        <dbReference type="EMBL" id="RHW41581.1"/>
    </source>
</evidence>
<evidence type="ECO:0000259" key="1">
    <source>
        <dbReference type="Pfam" id="PF13478"/>
    </source>
</evidence>
<dbReference type="InterPro" id="IPR052698">
    <property type="entry name" value="MoCofactor_Util/Proc"/>
</dbReference>
<dbReference type="Pfam" id="PF13478">
    <property type="entry name" value="XdhC_C"/>
    <property type="match status" value="1"/>
</dbReference>
<dbReference type="Gene3D" id="3.40.50.720">
    <property type="entry name" value="NAD(P)-binding Rossmann-like Domain"/>
    <property type="match status" value="1"/>
</dbReference>
<dbReference type="AlphaFoldDB" id="A0A417YWF1"/>
<accession>A0A417YWF1</accession>
<dbReference type="InterPro" id="IPR027051">
    <property type="entry name" value="XdhC_Rossmann_dom"/>
</dbReference>
<dbReference type="PANTHER" id="PTHR30388">
    <property type="entry name" value="ALDEHYDE OXIDOREDUCTASE MOLYBDENUM COFACTOR ASSEMBLY PROTEIN"/>
    <property type="match status" value="1"/>
</dbReference>
<dbReference type="PANTHER" id="PTHR30388:SF6">
    <property type="entry name" value="XANTHINE DEHYDROGENASE SUBUNIT A-RELATED"/>
    <property type="match status" value="1"/>
</dbReference>
<dbReference type="OrthoDB" id="9773039at2"/>
<keyword evidence="3" id="KW-1185">Reference proteome</keyword>
<feature type="domain" description="XdhC Rossmann" evidence="1">
    <location>
        <begin position="90"/>
        <end position="233"/>
    </location>
</feature>
<dbReference type="EMBL" id="QWEG01000004">
    <property type="protein sequence ID" value="RHW41581.1"/>
    <property type="molecule type" value="Genomic_DNA"/>
</dbReference>
<reference evidence="2 3" key="1">
    <citation type="journal article" date="2017" name="Int. J. Syst. Evol. Microbiol.">
        <title>Bacillus notoginsengisoli sp. nov., a novel bacterium isolated from the rhizosphere of Panax notoginseng.</title>
        <authorList>
            <person name="Zhang M.Y."/>
            <person name="Cheng J."/>
            <person name="Cai Y."/>
            <person name="Zhang T.Y."/>
            <person name="Wu Y.Y."/>
            <person name="Manikprabhu D."/>
            <person name="Li W.J."/>
            <person name="Zhang Y.X."/>
        </authorList>
    </citation>
    <scope>NUCLEOTIDE SEQUENCE [LARGE SCALE GENOMIC DNA]</scope>
    <source>
        <strain evidence="2 3">JCM 30743</strain>
    </source>
</reference>
<sequence>MLKKATTEYKDACLVTITNSSDASTIGSKAVFFENGDCFPGNGFPLFLEDSLSGKCLALLNKGKSRAVVFDEDGVNFECFIDVYPSPSHLIIAGAGHVCEPVAKLGCMLGFYVTVIDDRPEFANTERFPDVDKVVCESFLRYFKNVPLTCKTYILLLTRGHRFDVLSLQELLGRDSQPAYIGMIGSRRRISGVFEQLKEEFPVERLSQIYTPVGLDIGAETPEEIAVSIMAEILKVKNGRSGESISKDIRKLAPLGFRELEKK</sequence>
<comment type="caution">
    <text evidence="2">The sequence shown here is derived from an EMBL/GenBank/DDBJ whole genome shotgun (WGS) entry which is preliminary data.</text>
</comment>
<name>A0A417YWF1_9BACI</name>
<gene>
    <name evidence="2" type="ORF">D1B31_07645</name>
</gene>
<protein>
    <recommendedName>
        <fullName evidence="1">XdhC Rossmann domain-containing protein</fullName>
    </recommendedName>
</protein>
<evidence type="ECO:0000313" key="3">
    <source>
        <dbReference type="Proteomes" id="UP000284416"/>
    </source>
</evidence>
<proteinExistence type="predicted"/>
<organism evidence="2 3">
    <name type="scientific">Neobacillus notoginsengisoli</name>
    <dbReference type="NCBI Taxonomy" id="1578198"/>
    <lineage>
        <taxon>Bacteria</taxon>
        <taxon>Bacillati</taxon>
        <taxon>Bacillota</taxon>
        <taxon>Bacilli</taxon>
        <taxon>Bacillales</taxon>
        <taxon>Bacillaceae</taxon>
        <taxon>Neobacillus</taxon>
    </lineage>
</organism>